<proteinExistence type="predicted"/>
<evidence type="ECO:0000313" key="2">
    <source>
        <dbReference type="Proteomes" id="UP000002182"/>
    </source>
</evidence>
<keyword evidence="2" id="KW-1185">Reference proteome</keyword>
<protein>
    <submittedName>
        <fullName evidence="1">Uncharacterized protein</fullName>
    </submittedName>
</protein>
<dbReference type="EMBL" id="FJ174692">
    <property type="protein sequence ID" value="ACI12583.1"/>
    <property type="molecule type" value="Genomic_DNA"/>
</dbReference>
<dbReference type="OrthoDB" id="16822at10239"/>
<dbReference type="Proteomes" id="UP000002182">
    <property type="component" value="Segment"/>
</dbReference>
<accession>B5U5B8</accession>
<name>B5U5B8_9CAUD</name>
<sequence>MTTPNDQLARIREFCNSVAEHDPGYEVACDIRDFIDGHADMTPMGMLNEIADQFSLVAEVSRLRAQETRIRRLAESGGVYEPGPDWISKRAILAALDTEGEA</sequence>
<evidence type="ECO:0000313" key="1">
    <source>
        <dbReference type="EMBL" id="ACI12583.1"/>
    </source>
</evidence>
<dbReference type="RefSeq" id="YP_002241656.1">
    <property type="nucleotide sequence ID" value="NC_011287.1"/>
</dbReference>
<gene>
    <name evidence="1" type="primary">72</name>
    <name evidence="1" type="ORF">PACC40_72</name>
</gene>
<dbReference type="GeneID" id="6940870"/>
<organism evidence="1 2">
    <name type="scientific">Mycobacterium phage Pacc40</name>
    <dbReference type="NCBI Taxonomy" id="2914019"/>
    <lineage>
        <taxon>Viruses</taxon>
        <taxon>Duplodnaviria</taxon>
        <taxon>Heunggongvirae</taxon>
        <taxon>Uroviricota</taxon>
        <taxon>Caudoviricetes</taxon>
        <taxon>Gracegardnervirinae</taxon>
        <taxon>Cheoctovirus</taxon>
        <taxon>Cheoctovirus pacc40</taxon>
        <taxon>Mycobacterium virus Pacc40</taxon>
    </lineage>
</organism>
<reference evidence="1 2" key="1">
    <citation type="submission" date="2008-09" db="EMBL/GenBank/DDBJ databases">
        <authorList>
            <person name="Edgar R.H."/>
            <person name="Ko C."/>
            <person name="Pham T."/>
            <person name="Becker R."/>
            <person name="Smyder E."/>
            <person name="Breitenbach S."/>
            <person name="Hendrix R.W."/>
            <person name="Hatfull G.F."/>
        </authorList>
    </citation>
    <scope>NUCLEOTIDE SEQUENCE [LARGE SCALE GENOMIC DNA]</scope>
</reference>
<dbReference type="KEGG" id="vg:6940870"/>